<dbReference type="Gene3D" id="2.60.420.10">
    <property type="entry name" value="Maltose phosphorylase, domain 3"/>
    <property type="match status" value="1"/>
</dbReference>
<evidence type="ECO:0000313" key="3">
    <source>
        <dbReference type="EMBL" id="KAF2033938.1"/>
    </source>
</evidence>
<dbReference type="AlphaFoldDB" id="A0A9P4HG45"/>
<dbReference type="PANTHER" id="PTHR34987:SF4">
    <property type="entry name" value="ALPHA-L-RHAMNOSIDASE C-TERMINAL DOMAIN-CONTAINING PROTEIN"/>
    <property type="match status" value="1"/>
</dbReference>
<evidence type="ECO:0000256" key="1">
    <source>
        <dbReference type="SAM" id="MobiDB-lite"/>
    </source>
</evidence>
<organism evidence="3 4">
    <name type="scientific">Setomelanomma holmii</name>
    <dbReference type="NCBI Taxonomy" id="210430"/>
    <lineage>
        <taxon>Eukaryota</taxon>
        <taxon>Fungi</taxon>
        <taxon>Dikarya</taxon>
        <taxon>Ascomycota</taxon>
        <taxon>Pezizomycotina</taxon>
        <taxon>Dothideomycetes</taxon>
        <taxon>Pleosporomycetidae</taxon>
        <taxon>Pleosporales</taxon>
        <taxon>Pleosporineae</taxon>
        <taxon>Phaeosphaeriaceae</taxon>
        <taxon>Setomelanomma</taxon>
    </lineage>
</organism>
<name>A0A9P4HG45_9PLEO</name>
<dbReference type="Pfam" id="PF17390">
    <property type="entry name" value="Bac_rhamnosid_C"/>
    <property type="match status" value="1"/>
</dbReference>
<gene>
    <name evidence="3" type="ORF">EK21DRAFT_108356</name>
</gene>
<proteinExistence type="predicted"/>
<dbReference type="OrthoDB" id="3687664at2759"/>
<feature type="region of interest" description="Disordered" evidence="1">
    <location>
        <begin position="128"/>
        <end position="159"/>
    </location>
</feature>
<evidence type="ECO:0000313" key="4">
    <source>
        <dbReference type="Proteomes" id="UP000799777"/>
    </source>
</evidence>
<sequence length="174" mass="18973">MKPDGTPHGHNTSLMHGWSTWPVFLMPRYLAGLYPIEAGWKVFGIAPVLSGLEAVECSLNTVAGTVKVELTVDEAAGHGAIRVLAPYGTRYRLQAPKGWSIMGPRECEGTGDWAKFFMSKEGMAMRPKSKGVEVTLSTATSDEGDDKPAPQGKPGRKRYSRVGNFLSQLKAWFC</sequence>
<keyword evidence="4" id="KW-1185">Reference proteome</keyword>
<feature type="domain" description="Alpha-L-rhamnosidase C-terminal" evidence="2">
    <location>
        <begin position="32"/>
        <end position="97"/>
    </location>
</feature>
<dbReference type="EMBL" id="ML978163">
    <property type="protein sequence ID" value="KAF2033938.1"/>
    <property type="molecule type" value="Genomic_DNA"/>
</dbReference>
<accession>A0A9P4HG45</accession>
<dbReference type="InterPro" id="IPR035398">
    <property type="entry name" value="Bac_rhamnosid_C"/>
</dbReference>
<dbReference type="InterPro" id="IPR008928">
    <property type="entry name" value="6-hairpin_glycosidase_sf"/>
</dbReference>
<dbReference type="GO" id="GO:0005975">
    <property type="term" value="P:carbohydrate metabolic process"/>
    <property type="evidence" value="ECO:0007669"/>
    <property type="project" value="InterPro"/>
</dbReference>
<dbReference type="PANTHER" id="PTHR34987">
    <property type="entry name" value="C, PUTATIVE (AFU_ORTHOLOGUE AFUA_3G02880)-RELATED"/>
    <property type="match status" value="1"/>
</dbReference>
<dbReference type="Proteomes" id="UP000799777">
    <property type="component" value="Unassembled WGS sequence"/>
</dbReference>
<evidence type="ECO:0000259" key="2">
    <source>
        <dbReference type="Pfam" id="PF17390"/>
    </source>
</evidence>
<reference evidence="3" key="1">
    <citation type="journal article" date="2020" name="Stud. Mycol.">
        <title>101 Dothideomycetes genomes: a test case for predicting lifestyles and emergence of pathogens.</title>
        <authorList>
            <person name="Haridas S."/>
            <person name="Albert R."/>
            <person name="Binder M."/>
            <person name="Bloem J."/>
            <person name="Labutti K."/>
            <person name="Salamov A."/>
            <person name="Andreopoulos B."/>
            <person name="Baker S."/>
            <person name="Barry K."/>
            <person name="Bills G."/>
            <person name="Bluhm B."/>
            <person name="Cannon C."/>
            <person name="Castanera R."/>
            <person name="Culley D."/>
            <person name="Daum C."/>
            <person name="Ezra D."/>
            <person name="Gonzalez J."/>
            <person name="Henrissat B."/>
            <person name="Kuo A."/>
            <person name="Liang C."/>
            <person name="Lipzen A."/>
            <person name="Lutzoni F."/>
            <person name="Magnuson J."/>
            <person name="Mondo S."/>
            <person name="Nolan M."/>
            <person name="Ohm R."/>
            <person name="Pangilinan J."/>
            <person name="Park H.-J."/>
            <person name="Ramirez L."/>
            <person name="Alfaro M."/>
            <person name="Sun H."/>
            <person name="Tritt A."/>
            <person name="Yoshinaga Y."/>
            <person name="Zwiers L.-H."/>
            <person name="Turgeon B."/>
            <person name="Goodwin S."/>
            <person name="Spatafora J."/>
            <person name="Crous P."/>
            <person name="Grigoriev I."/>
        </authorList>
    </citation>
    <scope>NUCLEOTIDE SEQUENCE</scope>
    <source>
        <strain evidence="3">CBS 110217</strain>
    </source>
</reference>
<comment type="caution">
    <text evidence="3">The sequence shown here is derived from an EMBL/GenBank/DDBJ whole genome shotgun (WGS) entry which is preliminary data.</text>
</comment>
<protein>
    <recommendedName>
        <fullName evidence="2">Alpha-L-rhamnosidase C-terminal domain-containing protein</fullName>
    </recommendedName>
</protein>
<dbReference type="SUPFAM" id="SSF48208">
    <property type="entry name" value="Six-hairpin glycosidases"/>
    <property type="match status" value="1"/>
</dbReference>